<reference evidence="10 11" key="1">
    <citation type="submission" date="2022-06" db="EMBL/GenBank/DDBJ databases">
        <title>Genomic Encyclopedia of Type Strains, Phase I: the one thousand microbial genomes (KMG-I) project.</title>
        <authorList>
            <person name="Kyrpides N."/>
        </authorList>
    </citation>
    <scope>NUCLEOTIDE SEQUENCE [LARGE SCALE GENOMIC DNA]</scope>
    <source>
        <strain evidence="10 11">DSM 43889</strain>
    </source>
</reference>
<evidence type="ECO:0000256" key="5">
    <source>
        <dbReference type="ARBA" id="ARBA00022989"/>
    </source>
</evidence>
<keyword evidence="4 9" id="KW-0812">Transmembrane</keyword>
<keyword evidence="5 9" id="KW-1133">Transmembrane helix</keyword>
<feature type="transmembrane region" description="Helical" evidence="9">
    <location>
        <begin position="58"/>
        <end position="86"/>
    </location>
</feature>
<feature type="transmembrane region" description="Helical" evidence="9">
    <location>
        <begin position="465"/>
        <end position="489"/>
    </location>
</feature>
<keyword evidence="6 9" id="KW-0472">Membrane</keyword>
<dbReference type="Pfam" id="PF26314">
    <property type="entry name" value="MptA_B_family"/>
    <property type="match status" value="1"/>
</dbReference>
<proteinExistence type="inferred from homology"/>
<feature type="transmembrane region" description="Helical" evidence="9">
    <location>
        <begin position="137"/>
        <end position="157"/>
    </location>
</feature>
<evidence type="ECO:0000256" key="1">
    <source>
        <dbReference type="ARBA" id="ARBA00004141"/>
    </source>
</evidence>
<accession>A0ABT1JJD2</accession>
<feature type="compositionally biased region" description="Basic and acidic residues" evidence="8">
    <location>
        <begin position="28"/>
        <end position="45"/>
    </location>
</feature>
<evidence type="ECO:0000313" key="10">
    <source>
        <dbReference type="EMBL" id="MCP2331856.1"/>
    </source>
</evidence>
<feature type="transmembrane region" description="Helical" evidence="9">
    <location>
        <begin position="303"/>
        <end position="327"/>
    </location>
</feature>
<comment type="subcellular location">
    <subcellularLocation>
        <location evidence="1">Membrane</location>
        <topology evidence="1">Multi-pass membrane protein</topology>
    </subcellularLocation>
</comment>
<protein>
    <submittedName>
        <fullName evidence="10">Alpha-1,6-mannosyltransferase</fullName>
    </submittedName>
</protein>
<evidence type="ECO:0000256" key="4">
    <source>
        <dbReference type="ARBA" id="ARBA00022692"/>
    </source>
</evidence>
<feature type="transmembrane region" description="Helical" evidence="9">
    <location>
        <begin position="214"/>
        <end position="245"/>
    </location>
</feature>
<organism evidence="10 11">
    <name type="scientific">Actinoalloteichus caeruleus DSM 43889</name>
    <dbReference type="NCBI Taxonomy" id="1120930"/>
    <lineage>
        <taxon>Bacteria</taxon>
        <taxon>Bacillati</taxon>
        <taxon>Actinomycetota</taxon>
        <taxon>Actinomycetes</taxon>
        <taxon>Pseudonocardiales</taxon>
        <taxon>Pseudonocardiaceae</taxon>
        <taxon>Actinoalloteichus</taxon>
        <taxon>Actinoalloteichus cyanogriseus</taxon>
    </lineage>
</organism>
<feature type="compositionally biased region" description="Low complexity" evidence="8">
    <location>
        <begin position="7"/>
        <end position="24"/>
    </location>
</feature>
<feature type="transmembrane region" description="Helical" evidence="9">
    <location>
        <begin position="347"/>
        <end position="368"/>
    </location>
</feature>
<name>A0ABT1JJD2_ACTCY</name>
<keyword evidence="2" id="KW-0328">Glycosyltransferase</keyword>
<keyword evidence="11" id="KW-1185">Reference proteome</keyword>
<evidence type="ECO:0000256" key="8">
    <source>
        <dbReference type="SAM" id="MobiDB-lite"/>
    </source>
</evidence>
<feature type="transmembrane region" description="Helical" evidence="9">
    <location>
        <begin position="406"/>
        <end position="427"/>
    </location>
</feature>
<dbReference type="InterPro" id="IPR049829">
    <property type="entry name" value="MptA/B-like"/>
</dbReference>
<evidence type="ECO:0000256" key="2">
    <source>
        <dbReference type="ARBA" id="ARBA00022676"/>
    </source>
</evidence>
<evidence type="ECO:0000256" key="7">
    <source>
        <dbReference type="ARBA" id="ARBA00043987"/>
    </source>
</evidence>
<evidence type="ECO:0000256" key="9">
    <source>
        <dbReference type="SAM" id="Phobius"/>
    </source>
</evidence>
<feature type="transmembrane region" description="Helical" evidence="9">
    <location>
        <begin position="281"/>
        <end position="296"/>
    </location>
</feature>
<feature type="region of interest" description="Disordered" evidence="8">
    <location>
        <begin position="1"/>
        <end position="45"/>
    </location>
</feature>
<dbReference type="EMBL" id="AUBJ02000001">
    <property type="protein sequence ID" value="MCP2331856.1"/>
    <property type="molecule type" value="Genomic_DNA"/>
</dbReference>
<sequence>MSTPSLPRSSPAPDTSAAAAQPPLLRRRSPDPEATRDSPDRPERRSLGRRLRAFRKLLPLRIVLLGVLGSVAMALGAVGAAGVLHHDPLLANSGWSWVRFGHGQDLANALLYVGLGLAVWAWVRLGREVRIERVGSHGVLAAVIAWTLPLVFAPPLFSRDAYSYLAQGNLAAHGLDPYQEGPSALPGPLAENVSWVWQNTPAPYGPLFILLAKIIVIITGGNLILGVIATRLAMIVGLAMICWAVPGLSRHLGGRTAVALWIVAANPLMLVHLVGGPHNDLLMVGLLAAGVLLVLDRRHLTGIVVVTLAAAVKATAAMALPFLVWVWAQRLSGSLRVNFVKTALAGASASIATFTVCTLVAGVDLGWISALQTSSIIVNWLSIPTAVAQLAHLVTGWFVSVPLGPFLAVTRTVGMVTLLAVVVWQWWKARVGGSEAIRRAALTMLAVAVLSPATLPWYFSWPLVLAAGLAWTGAGMVAMVCASVWLLLVTFPDGDTALYSWLYLLGALAVSVLAAVSLVRPDPLRLSTKRPDAMPRTP</sequence>
<feature type="transmembrane region" description="Helical" evidence="9">
    <location>
        <begin position="439"/>
        <end position="459"/>
    </location>
</feature>
<feature type="transmembrane region" description="Helical" evidence="9">
    <location>
        <begin position="380"/>
        <end position="400"/>
    </location>
</feature>
<evidence type="ECO:0000256" key="3">
    <source>
        <dbReference type="ARBA" id="ARBA00022679"/>
    </source>
</evidence>
<comment type="caution">
    <text evidence="10">The sequence shown here is derived from an EMBL/GenBank/DDBJ whole genome shotgun (WGS) entry which is preliminary data.</text>
</comment>
<comment type="similarity">
    <text evidence="7">Belongs to the MptA/B family.</text>
</comment>
<dbReference type="RefSeq" id="WP_026418252.1">
    <property type="nucleotide sequence ID" value="NZ_AUBJ02000001.1"/>
</dbReference>
<evidence type="ECO:0000313" key="11">
    <source>
        <dbReference type="Proteomes" id="UP000791080"/>
    </source>
</evidence>
<evidence type="ECO:0000256" key="6">
    <source>
        <dbReference type="ARBA" id="ARBA00023136"/>
    </source>
</evidence>
<feature type="transmembrane region" description="Helical" evidence="9">
    <location>
        <begin position="501"/>
        <end position="519"/>
    </location>
</feature>
<feature type="transmembrane region" description="Helical" evidence="9">
    <location>
        <begin position="106"/>
        <end position="125"/>
    </location>
</feature>
<dbReference type="Proteomes" id="UP000791080">
    <property type="component" value="Unassembled WGS sequence"/>
</dbReference>
<keyword evidence="3" id="KW-0808">Transferase</keyword>
<dbReference type="NCBIfam" id="NF038066">
    <property type="entry name" value="MptB"/>
    <property type="match status" value="1"/>
</dbReference>
<gene>
    <name evidence="10" type="ORF">G443_002126</name>
</gene>